<comment type="caution">
    <text evidence="1">The sequence shown here is derived from an EMBL/GenBank/DDBJ whole genome shotgun (WGS) entry which is preliminary data.</text>
</comment>
<reference evidence="1 2" key="1">
    <citation type="submission" date="2018-06" db="EMBL/GenBank/DDBJ databases">
        <title>Genomic Encyclopedia of Archaeal and Bacterial Type Strains, Phase II (KMG-II): from individual species to whole genera.</title>
        <authorList>
            <person name="Goeker M."/>
        </authorList>
    </citation>
    <scope>NUCLEOTIDE SEQUENCE [LARGE SCALE GENOMIC DNA]</scope>
    <source>
        <strain evidence="1 2">DSM 15361</strain>
    </source>
</reference>
<dbReference type="Proteomes" id="UP000249542">
    <property type="component" value="Unassembled WGS sequence"/>
</dbReference>
<name>A0A2W7I8B4_9FLAO</name>
<protein>
    <submittedName>
        <fullName evidence="1">Uncharacterized protein DUF3124</fullName>
    </submittedName>
</protein>
<sequence>MKNSAIALCYIGVIFLFFSCKQEQNESEVRSFEWQERISSQPLTDSLMNTGITYLSLYSQIYSLSEHKKNNLTATVSMRNTSLKDTLFISKADHYSTEGKMVSSYINKTVYLKPMETIEIVINEKEDLGGTGGNFIFEWSIPSTSPEPLFEGVMISTTSQQGLSFTTQGQKIQ</sequence>
<proteinExistence type="predicted"/>
<dbReference type="EMBL" id="QKYV01000002">
    <property type="protein sequence ID" value="PZW42418.1"/>
    <property type="molecule type" value="Genomic_DNA"/>
</dbReference>
<dbReference type="Pfam" id="PF11322">
    <property type="entry name" value="DUF3124"/>
    <property type="match status" value="1"/>
</dbReference>
<dbReference type="RefSeq" id="WP_111540079.1">
    <property type="nucleotide sequence ID" value="NZ_QKYV01000002.1"/>
</dbReference>
<organism evidence="1 2">
    <name type="scientific">Mesonia algae</name>
    <dbReference type="NCBI Taxonomy" id="213248"/>
    <lineage>
        <taxon>Bacteria</taxon>
        <taxon>Pseudomonadati</taxon>
        <taxon>Bacteroidota</taxon>
        <taxon>Flavobacteriia</taxon>
        <taxon>Flavobacteriales</taxon>
        <taxon>Flavobacteriaceae</taxon>
        <taxon>Mesonia</taxon>
    </lineage>
</organism>
<evidence type="ECO:0000313" key="1">
    <source>
        <dbReference type="EMBL" id="PZW42418.1"/>
    </source>
</evidence>
<evidence type="ECO:0000313" key="2">
    <source>
        <dbReference type="Proteomes" id="UP000249542"/>
    </source>
</evidence>
<dbReference type="AlphaFoldDB" id="A0A2W7I8B4"/>
<gene>
    <name evidence="1" type="ORF">LX95_00728</name>
</gene>
<accession>A0A2W7I8B4</accession>
<keyword evidence="2" id="KW-1185">Reference proteome</keyword>
<dbReference type="InterPro" id="IPR021471">
    <property type="entry name" value="DUF3124"/>
</dbReference>
<dbReference type="PROSITE" id="PS51257">
    <property type="entry name" value="PROKAR_LIPOPROTEIN"/>
    <property type="match status" value="1"/>
</dbReference>